<comment type="subcellular location">
    <subcellularLocation>
        <location evidence="1">Cell inner membrane</location>
        <topology evidence="1">Multi-pass membrane protein</topology>
    </subcellularLocation>
</comment>
<evidence type="ECO:0000256" key="5">
    <source>
        <dbReference type="ARBA" id="ARBA00022989"/>
    </source>
</evidence>
<dbReference type="Pfam" id="PF05977">
    <property type="entry name" value="MFS_3"/>
    <property type="match status" value="1"/>
</dbReference>
<feature type="transmembrane region" description="Helical" evidence="7">
    <location>
        <begin position="152"/>
        <end position="169"/>
    </location>
</feature>
<feature type="transmembrane region" description="Helical" evidence="7">
    <location>
        <begin position="124"/>
        <end position="146"/>
    </location>
</feature>
<dbReference type="AlphaFoldDB" id="A0A495IFU6"/>
<gene>
    <name evidence="9" type="ORF">C8E83_1639</name>
</gene>
<evidence type="ECO:0000313" key="10">
    <source>
        <dbReference type="Proteomes" id="UP000280008"/>
    </source>
</evidence>
<name>A0A495IFU6_9MICO</name>
<proteinExistence type="predicted"/>
<evidence type="ECO:0000256" key="6">
    <source>
        <dbReference type="ARBA" id="ARBA00023136"/>
    </source>
</evidence>
<keyword evidence="2" id="KW-0813">Transport</keyword>
<feature type="domain" description="Major facilitator superfamily (MFS) profile" evidence="8">
    <location>
        <begin position="222"/>
        <end position="476"/>
    </location>
</feature>
<dbReference type="PANTHER" id="PTHR23513">
    <property type="entry name" value="INTEGRAL MEMBRANE EFFLUX PROTEIN-RELATED"/>
    <property type="match status" value="1"/>
</dbReference>
<sequence length="476" mass="48996">MQITPRDACFAKRCARSHRSVVDTGLGHDGTLTSSDTSPARPKRRGLLVDLSPIRQSPAFARLWIGSSVSGVGAQLTLVAVGLEIYDITKSTFAVALVGVISLVPIIAAGLYGGMLADAFDRRIVAIVAAVVAWATTGCIALHAYLGLHEVGLLYALTAIDAVAATIINTSRSAIIPRLVRPELLPAASALGGIGTGFQLTVGPALAGILVAWIGFPGTYTVDVVLFSAAFLGIFSLPAIRPEGESQRPGLASLMFGVRFLRRSPNIRMTFVIDIIAMTFGQPRVLFPVVGALLIGGGAVSVGVLTAAGAVGALLCSLFSGRLGHVRRQGAAVNWAVSAYGLCILAFGLVLVVAQLSGHRGVGSLTEGLGSANLPALACAAVALAASGAADNVSSIFRNTILQTAAPDAMRGRLQGIFIVVVTGGPRIGDLFVGLMAFAGTIWPPLLGGALIIALVGLLARVQPAFRRYDALNPTP</sequence>
<dbReference type="InterPro" id="IPR010290">
    <property type="entry name" value="TM_effector"/>
</dbReference>
<dbReference type="EMBL" id="RBKS01000001">
    <property type="protein sequence ID" value="RKR74520.1"/>
    <property type="molecule type" value="Genomic_DNA"/>
</dbReference>
<feature type="transmembrane region" description="Helical" evidence="7">
    <location>
        <begin position="331"/>
        <end position="354"/>
    </location>
</feature>
<evidence type="ECO:0000256" key="3">
    <source>
        <dbReference type="ARBA" id="ARBA00022475"/>
    </source>
</evidence>
<keyword evidence="3" id="KW-1003">Cell membrane</keyword>
<feature type="transmembrane region" description="Helical" evidence="7">
    <location>
        <begin position="293"/>
        <end position="319"/>
    </location>
</feature>
<feature type="transmembrane region" description="Helical" evidence="7">
    <location>
        <begin position="269"/>
        <end position="287"/>
    </location>
</feature>
<keyword evidence="4 7" id="KW-0812">Transmembrane</keyword>
<dbReference type="GO" id="GO:0022857">
    <property type="term" value="F:transmembrane transporter activity"/>
    <property type="evidence" value="ECO:0007669"/>
    <property type="project" value="InterPro"/>
</dbReference>
<feature type="transmembrane region" description="Helical" evidence="7">
    <location>
        <begin position="92"/>
        <end position="112"/>
    </location>
</feature>
<organism evidence="9 10">
    <name type="scientific">Frondihabitans australicus</name>
    <dbReference type="NCBI Taxonomy" id="386892"/>
    <lineage>
        <taxon>Bacteria</taxon>
        <taxon>Bacillati</taxon>
        <taxon>Actinomycetota</taxon>
        <taxon>Actinomycetes</taxon>
        <taxon>Micrococcales</taxon>
        <taxon>Microbacteriaceae</taxon>
        <taxon>Frondihabitans</taxon>
    </lineage>
</organism>
<evidence type="ECO:0000313" key="9">
    <source>
        <dbReference type="EMBL" id="RKR74520.1"/>
    </source>
</evidence>
<feature type="transmembrane region" description="Helical" evidence="7">
    <location>
        <begin position="63"/>
        <end position="86"/>
    </location>
</feature>
<evidence type="ECO:0000256" key="1">
    <source>
        <dbReference type="ARBA" id="ARBA00004429"/>
    </source>
</evidence>
<keyword evidence="5 7" id="KW-1133">Transmembrane helix</keyword>
<dbReference type="Gene3D" id="1.20.1250.20">
    <property type="entry name" value="MFS general substrate transporter like domains"/>
    <property type="match status" value="1"/>
</dbReference>
<keyword evidence="6 7" id="KW-0472">Membrane</keyword>
<dbReference type="SUPFAM" id="SSF103473">
    <property type="entry name" value="MFS general substrate transporter"/>
    <property type="match status" value="1"/>
</dbReference>
<dbReference type="PANTHER" id="PTHR23513:SF9">
    <property type="entry name" value="ENTEROBACTIN EXPORTER ENTS"/>
    <property type="match status" value="1"/>
</dbReference>
<evidence type="ECO:0000256" key="4">
    <source>
        <dbReference type="ARBA" id="ARBA00022692"/>
    </source>
</evidence>
<dbReference type="Proteomes" id="UP000280008">
    <property type="component" value="Unassembled WGS sequence"/>
</dbReference>
<dbReference type="InterPro" id="IPR020846">
    <property type="entry name" value="MFS_dom"/>
</dbReference>
<keyword evidence="10" id="KW-1185">Reference proteome</keyword>
<dbReference type="CDD" id="cd06173">
    <property type="entry name" value="MFS_MefA_like"/>
    <property type="match status" value="1"/>
</dbReference>
<evidence type="ECO:0000256" key="2">
    <source>
        <dbReference type="ARBA" id="ARBA00022448"/>
    </source>
</evidence>
<dbReference type="OrthoDB" id="5494559at2"/>
<evidence type="ECO:0000256" key="7">
    <source>
        <dbReference type="SAM" id="Phobius"/>
    </source>
</evidence>
<dbReference type="PROSITE" id="PS50850">
    <property type="entry name" value="MFS"/>
    <property type="match status" value="1"/>
</dbReference>
<accession>A0A495IFU6</accession>
<reference evidence="9 10" key="1">
    <citation type="submission" date="2018-10" db="EMBL/GenBank/DDBJ databases">
        <title>Sequencing the genomes of 1000 actinobacteria strains.</title>
        <authorList>
            <person name="Klenk H.-P."/>
        </authorList>
    </citation>
    <scope>NUCLEOTIDE SEQUENCE [LARGE SCALE GENOMIC DNA]</scope>
    <source>
        <strain evidence="9 10">DSM 17894</strain>
    </source>
</reference>
<feature type="transmembrane region" description="Helical" evidence="7">
    <location>
        <begin position="190"/>
        <end position="214"/>
    </location>
</feature>
<evidence type="ECO:0000259" key="8">
    <source>
        <dbReference type="PROSITE" id="PS50850"/>
    </source>
</evidence>
<feature type="transmembrane region" description="Helical" evidence="7">
    <location>
        <begin position="220"/>
        <end position="240"/>
    </location>
</feature>
<feature type="transmembrane region" description="Helical" evidence="7">
    <location>
        <begin position="374"/>
        <end position="393"/>
    </location>
</feature>
<comment type="caution">
    <text evidence="9">The sequence shown here is derived from an EMBL/GenBank/DDBJ whole genome shotgun (WGS) entry which is preliminary data.</text>
</comment>
<feature type="transmembrane region" description="Helical" evidence="7">
    <location>
        <begin position="442"/>
        <end position="460"/>
    </location>
</feature>
<dbReference type="InterPro" id="IPR036259">
    <property type="entry name" value="MFS_trans_sf"/>
</dbReference>
<dbReference type="GO" id="GO:0005886">
    <property type="term" value="C:plasma membrane"/>
    <property type="evidence" value="ECO:0007669"/>
    <property type="project" value="UniProtKB-SubCell"/>
</dbReference>
<feature type="transmembrane region" description="Helical" evidence="7">
    <location>
        <begin position="414"/>
        <end position="436"/>
    </location>
</feature>
<protein>
    <submittedName>
        <fullName evidence="9">Transmembrane secretion effector</fullName>
    </submittedName>
</protein>